<dbReference type="Gene3D" id="2.60.120.1440">
    <property type="match status" value="1"/>
</dbReference>
<dbReference type="GO" id="GO:0016989">
    <property type="term" value="F:sigma factor antagonist activity"/>
    <property type="evidence" value="ECO:0007669"/>
    <property type="project" value="TreeGrafter"/>
</dbReference>
<dbReference type="Pfam" id="PF04773">
    <property type="entry name" value="FecR"/>
    <property type="match status" value="1"/>
</dbReference>
<dbReference type="PANTHER" id="PTHR30273:SF2">
    <property type="entry name" value="PROTEIN FECR"/>
    <property type="match status" value="1"/>
</dbReference>
<dbReference type="AlphaFoldDB" id="A0A1M7K5H8"/>
<gene>
    <name evidence="3" type="ORF">SAMN05444266_109146</name>
</gene>
<dbReference type="RefSeq" id="WP_073085599.1">
    <property type="nucleotide sequence ID" value="NZ_FRBL01000009.1"/>
</dbReference>
<evidence type="ECO:0000313" key="4">
    <source>
        <dbReference type="Proteomes" id="UP000184420"/>
    </source>
</evidence>
<accession>A0A1M7K5H8</accession>
<dbReference type="OrthoDB" id="1098220at2"/>
<evidence type="ECO:0000259" key="1">
    <source>
        <dbReference type="Pfam" id="PF04773"/>
    </source>
</evidence>
<proteinExistence type="predicted"/>
<reference evidence="3 4" key="1">
    <citation type="submission" date="2016-11" db="EMBL/GenBank/DDBJ databases">
        <authorList>
            <person name="Jaros S."/>
            <person name="Januszkiewicz K."/>
            <person name="Wedrychowicz H."/>
        </authorList>
    </citation>
    <scope>NUCLEOTIDE SEQUENCE [LARGE SCALE GENOMIC DNA]</scope>
    <source>
        <strain evidence="3 4">DSM 27406</strain>
    </source>
</reference>
<organism evidence="3 4">
    <name type="scientific">Chitinophaga jiangningensis</name>
    <dbReference type="NCBI Taxonomy" id="1419482"/>
    <lineage>
        <taxon>Bacteria</taxon>
        <taxon>Pseudomonadati</taxon>
        <taxon>Bacteroidota</taxon>
        <taxon>Chitinophagia</taxon>
        <taxon>Chitinophagales</taxon>
        <taxon>Chitinophagaceae</taxon>
        <taxon>Chitinophaga</taxon>
    </lineage>
</organism>
<dbReference type="Pfam" id="PF16344">
    <property type="entry name" value="FecR_C"/>
    <property type="match status" value="1"/>
</dbReference>
<feature type="domain" description="Protein FecR C-terminal" evidence="2">
    <location>
        <begin position="323"/>
        <end position="389"/>
    </location>
</feature>
<feature type="domain" description="FecR protein" evidence="1">
    <location>
        <begin position="185"/>
        <end position="280"/>
    </location>
</feature>
<dbReference type="Gene3D" id="3.55.50.30">
    <property type="match status" value="1"/>
</dbReference>
<dbReference type="PANTHER" id="PTHR30273">
    <property type="entry name" value="PERIPLASMIC SIGNAL SENSOR AND SIGMA FACTOR ACTIVATOR FECR-RELATED"/>
    <property type="match status" value="1"/>
</dbReference>
<dbReference type="EMBL" id="FRBL01000009">
    <property type="protein sequence ID" value="SHM60087.1"/>
    <property type="molecule type" value="Genomic_DNA"/>
</dbReference>
<dbReference type="InterPro" id="IPR012373">
    <property type="entry name" value="Ferrdict_sens_TM"/>
</dbReference>
<dbReference type="InterPro" id="IPR032508">
    <property type="entry name" value="FecR_C"/>
</dbReference>
<sequence>MPTGKNNEYYRLLLQRWQQRKCSPQEAIELLDYLSLPEADRLLLAEIQAAFEQSAPDTDISGPGDRVRQALFTHIQSPAPIIPLRKNGKLRFLAAAAVLAAIAIPAAKYLLPEQKPVITKAISQDDHDISPGKNKAVLTLANGEKIVLDSAGNQLLASQGGSAIRNHNGELRYDDNGHQPPVYNTLTTAAGETYTLTLADGTKVWLNAASSIRFPSAFPGSERLVELTGEAYFEVAANANKAFRIHTGKIAIDVLGTSLNVNAYTTAATTNTTLISGAVKVNSSSGSLLLAPGEQSQVSANGHQTKQTNVNISSIIAWKDGFFQFENTPLTEVLQQFAQWYNVEIVYEGKVNNRKFFGIINRNSTLKNVLRILDANDISFRLEGNKLIVQHT</sequence>
<dbReference type="InterPro" id="IPR006860">
    <property type="entry name" value="FecR"/>
</dbReference>
<name>A0A1M7K5H8_9BACT</name>
<keyword evidence="4" id="KW-1185">Reference proteome</keyword>
<evidence type="ECO:0000259" key="2">
    <source>
        <dbReference type="Pfam" id="PF16344"/>
    </source>
</evidence>
<evidence type="ECO:0000313" key="3">
    <source>
        <dbReference type="EMBL" id="SHM60087.1"/>
    </source>
</evidence>
<dbReference type="Proteomes" id="UP000184420">
    <property type="component" value="Unassembled WGS sequence"/>
</dbReference>
<protein>
    <submittedName>
        <fullName evidence="3">FecR family protein</fullName>
    </submittedName>
</protein>
<dbReference type="STRING" id="1419482.SAMN05444266_109146"/>